<organism evidence="1 2">
    <name type="scientific">Hyalomma asiaticum</name>
    <name type="common">Tick</name>
    <dbReference type="NCBI Taxonomy" id="266040"/>
    <lineage>
        <taxon>Eukaryota</taxon>
        <taxon>Metazoa</taxon>
        <taxon>Ecdysozoa</taxon>
        <taxon>Arthropoda</taxon>
        <taxon>Chelicerata</taxon>
        <taxon>Arachnida</taxon>
        <taxon>Acari</taxon>
        <taxon>Parasitiformes</taxon>
        <taxon>Ixodida</taxon>
        <taxon>Ixodoidea</taxon>
        <taxon>Ixodidae</taxon>
        <taxon>Hyalomminae</taxon>
        <taxon>Hyalomma</taxon>
    </lineage>
</organism>
<comment type="caution">
    <text evidence="1">The sequence shown here is derived from an EMBL/GenBank/DDBJ whole genome shotgun (WGS) entry which is preliminary data.</text>
</comment>
<gene>
    <name evidence="1" type="ORF">HPB50_019942</name>
</gene>
<reference evidence="1" key="1">
    <citation type="submission" date="2020-05" db="EMBL/GenBank/DDBJ databases">
        <title>Large-scale comparative analyses of tick genomes elucidate their genetic diversity and vector capacities.</title>
        <authorList>
            <person name="Jia N."/>
            <person name="Wang J."/>
            <person name="Shi W."/>
            <person name="Du L."/>
            <person name="Sun Y."/>
            <person name="Zhan W."/>
            <person name="Jiang J."/>
            <person name="Wang Q."/>
            <person name="Zhang B."/>
            <person name="Ji P."/>
            <person name="Sakyi L.B."/>
            <person name="Cui X."/>
            <person name="Yuan T."/>
            <person name="Jiang B."/>
            <person name="Yang W."/>
            <person name="Lam T.T.-Y."/>
            <person name="Chang Q."/>
            <person name="Ding S."/>
            <person name="Wang X."/>
            <person name="Zhu J."/>
            <person name="Ruan X."/>
            <person name="Zhao L."/>
            <person name="Wei J."/>
            <person name="Que T."/>
            <person name="Du C."/>
            <person name="Cheng J."/>
            <person name="Dai P."/>
            <person name="Han X."/>
            <person name="Huang E."/>
            <person name="Gao Y."/>
            <person name="Liu J."/>
            <person name="Shao H."/>
            <person name="Ye R."/>
            <person name="Li L."/>
            <person name="Wei W."/>
            <person name="Wang X."/>
            <person name="Wang C."/>
            <person name="Yang T."/>
            <person name="Huo Q."/>
            <person name="Li W."/>
            <person name="Guo W."/>
            <person name="Chen H."/>
            <person name="Zhou L."/>
            <person name="Ni X."/>
            <person name="Tian J."/>
            <person name="Zhou Y."/>
            <person name="Sheng Y."/>
            <person name="Liu T."/>
            <person name="Pan Y."/>
            <person name="Xia L."/>
            <person name="Li J."/>
            <person name="Zhao F."/>
            <person name="Cao W."/>
        </authorList>
    </citation>
    <scope>NUCLEOTIDE SEQUENCE</scope>
    <source>
        <strain evidence="1">Hyas-2018</strain>
    </source>
</reference>
<dbReference type="Proteomes" id="UP000821845">
    <property type="component" value="Chromosome 2"/>
</dbReference>
<name>A0ACB7SWK1_HYAAI</name>
<evidence type="ECO:0000313" key="2">
    <source>
        <dbReference type="Proteomes" id="UP000821845"/>
    </source>
</evidence>
<dbReference type="EMBL" id="CM023482">
    <property type="protein sequence ID" value="KAH6939602.1"/>
    <property type="molecule type" value="Genomic_DNA"/>
</dbReference>
<protein>
    <submittedName>
        <fullName evidence="1">Uncharacterized protein</fullName>
    </submittedName>
</protein>
<accession>A0ACB7SWK1</accession>
<sequence length="641" mass="68756">MEKGSADEFQSLAREASSPTFLLCDQEEHLQVPSSHEMSMTGREVADRDVVKSTSHLLDPDAGFLGGAEQGNAEATKDVTDNTFHPDASWRWGARRRHKPRSLSSNASRHLHRNRGKEGQSAKAVEYKETPTTTTAVSTLGHPRARHNSAIPRYEATRPETSDTIEKAAALSPDSGSPHGGSTSHTARQPTPELCSALASRSRNHPKRRSTSTSTLKKRARPKKAEISPPLLDDVTPPLGHFDDDNPAVLDECATSACQNLMTPLSTAGKGVWSTYALDQTSQAPGELSPALGATLPNAQPSVADVHLASPTSGKMSPELFSATVPSPFVPGSVCSSPRGIVAPQAAPTQPAPAFPCPSTLPRRVPYPSESHASLPLITRDTSLPSVVPPKQGQLSDALVPIASEGSRVAGPPQPLLGETSPVIDSKVPSPAANLSGAESVILPQGNKLNHLKSRSQTETVQSRRKTTSVRFGATTLWEITVASASRLTGSPVACGICCVILTATLVSVALVFLTNRTRPTYIKECTSAVCARATSSLWALMEDTVDPCQDFYSHVCRRWDNITGGRLKYLDHSVQQIARRVNQSLHDADELGGASHATRGVAQFYKLCLRFVTASDRAISRTQILRLFRRRKSRSLADAD</sequence>
<evidence type="ECO:0000313" key="1">
    <source>
        <dbReference type="EMBL" id="KAH6939602.1"/>
    </source>
</evidence>
<keyword evidence="2" id="KW-1185">Reference proteome</keyword>
<proteinExistence type="predicted"/>